<feature type="compositionally biased region" description="Acidic residues" evidence="1">
    <location>
        <begin position="193"/>
        <end position="204"/>
    </location>
</feature>
<dbReference type="AlphaFoldDB" id="A0A6A4H682"/>
<accession>A0A6A4H682</accession>
<feature type="region of interest" description="Disordered" evidence="1">
    <location>
        <begin position="601"/>
        <end position="705"/>
    </location>
</feature>
<feature type="compositionally biased region" description="Basic and acidic residues" evidence="1">
    <location>
        <begin position="183"/>
        <end position="192"/>
    </location>
</feature>
<dbReference type="OrthoDB" id="3014170at2759"/>
<feature type="region of interest" description="Disordered" evidence="1">
    <location>
        <begin position="109"/>
        <end position="289"/>
    </location>
</feature>
<dbReference type="Proteomes" id="UP000799118">
    <property type="component" value="Unassembled WGS sequence"/>
</dbReference>
<feature type="compositionally biased region" description="Acidic residues" evidence="1">
    <location>
        <begin position="617"/>
        <end position="626"/>
    </location>
</feature>
<protein>
    <submittedName>
        <fullName evidence="2">Uncharacterized protein</fullName>
    </submittedName>
</protein>
<feature type="region of interest" description="Disordered" evidence="1">
    <location>
        <begin position="1"/>
        <end position="20"/>
    </location>
</feature>
<feature type="compositionally biased region" description="Polar residues" evidence="1">
    <location>
        <begin position="630"/>
        <end position="641"/>
    </location>
</feature>
<feature type="compositionally biased region" description="Basic residues" evidence="1">
    <location>
        <begin position="1"/>
        <end position="10"/>
    </location>
</feature>
<keyword evidence="3" id="KW-1185">Reference proteome</keyword>
<sequence length="705" mass="76494">MHPRPATHRNRSSDTATPAVNSLPQILPATVNQAQPVTTIALLQAGNGMSLQGKHDAHPAAPVMPAPRCTSDQVQLEQQQKAAMVAARDKAISNTAQLEDQMRMDDIKADETANHPPPNLQKKKTTEFSSAVKNQSQVADPQSAKNHSQGETIVTPVVPVKERKAKRKQTETMKATQEPTRLISEELTKAASDDIDGDTFEFDLDTGLNDSSDEGKPPAKKSRMKKAKKGALHASVSGKRAKHPEAEHGKVDASELPSKKPKTASQGLQLGWNSGDVTPSKPPTHPTLDLEADSSIEFNIGGFGNEDAGSERLRMIGNSAKPIKIKNIAAVVQTPSILKDIRLRDLPKEVQEAFKKIFAPIIIEFCGCIEAWTSPTVSDIQELWESTMPERIHDQFSELNAGKVVEVLVQDKLTTWCNNIGKAALKTLKDIFTRQNVNSVDQRRAYVAQQMTGTFKSYHYYYSVAIGEGESIQYAGAFQSYIISKTFTKHLKAIDSIPLAKCIADQPAGALVLAILAVHCALTFYSTGCEVVPIGSDGHFSQAVWGNKSAVVEGVKKQYKTTSNIHSLFGWNPVKNIDHVSAAQWDRIITTAHAHIAKLGLETKAKAPPTPVQSEPQSDEDWEVPDIDPNTLSTAIPTTAIKNDKVPDAGEESTKGECDQTSGTIESDGGNMGSNGSGRESQDPEEGEESEEESEDNNEGEQPLV</sequence>
<feature type="compositionally biased region" description="Polar residues" evidence="1">
    <location>
        <begin position="127"/>
        <end position="152"/>
    </location>
</feature>
<reference evidence="2" key="1">
    <citation type="journal article" date="2019" name="Environ. Microbiol.">
        <title>Fungal ecological strategies reflected in gene transcription - a case study of two litter decomposers.</title>
        <authorList>
            <person name="Barbi F."/>
            <person name="Kohler A."/>
            <person name="Barry K."/>
            <person name="Baskaran P."/>
            <person name="Daum C."/>
            <person name="Fauchery L."/>
            <person name="Ihrmark K."/>
            <person name="Kuo A."/>
            <person name="LaButti K."/>
            <person name="Lipzen A."/>
            <person name="Morin E."/>
            <person name="Grigoriev I.V."/>
            <person name="Henrissat B."/>
            <person name="Lindahl B."/>
            <person name="Martin F."/>
        </authorList>
    </citation>
    <scope>NUCLEOTIDE SEQUENCE</scope>
    <source>
        <strain evidence="2">JB14</strain>
    </source>
</reference>
<feature type="compositionally biased region" description="Basic and acidic residues" evidence="1">
    <location>
        <begin position="243"/>
        <end position="253"/>
    </location>
</feature>
<gene>
    <name evidence="2" type="ORF">BT96DRAFT_1022952</name>
</gene>
<evidence type="ECO:0000313" key="3">
    <source>
        <dbReference type="Proteomes" id="UP000799118"/>
    </source>
</evidence>
<organism evidence="2 3">
    <name type="scientific">Gymnopus androsaceus JB14</name>
    <dbReference type="NCBI Taxonomy" id="1447944"/>
    <lineage>
        <taxon>Eukaryota</taxon>
        <taxon>Fungi</taxon>
        <taxon>Dikarya</taxon>
        <taxon>Basidiomycota</taxon>
        <taxon>Agaricomycotina</taxon>
        <taxon>Agaricomycetes</taxon>
        <taxon>Agaricomycetidae</taxon>
        <taxon>Agaricales</taxon>
        <taxon>Marasmiineae</taxon>
        <taxon>Omphalotaceae</taxon>
        <taxon>Gymnopus</taxon>
    </lineage>
</organism>
<feature type="compositionally biased region" description="Polar residues" evidence="1">
    <location>
        <begin position="263"/>
        <end position="277"/>
    </location>
</feature>
<evidence type="ECO:0000256" key="1">
    <source>
        <dbReference type="SAM" id="MobiDB-lite"/>
    </source>
</evidence>
<feature type="compositionally biased region" description="Basic residues" evidence="1">
    <location>
        <begin position="218"/>
        <end position="231"/>
    </location>
</feature>
<feature type="compositionally biased region" description="Basic and acidic residues" evidence="1">
    <location>
        <begin position="642"/>
        <end position="658"/>
    </location>
</feature>
<feature type="compositionally biased region" description="Acidic residues" evidence="1">
    <location>
        <begin position="683"/>
        <end position="699"/>
    </location>
</feature>
<evidence type="ECO:0000313" key="2">
    <source>
        <dbReference type="EMBL" id="KAE9393611.1"/>
    </source>
</evidence>
<name>A0A6A4H682_9AGAR</name>
<proteinExistence type="predicted"/>
<dbReference type="EMBL" id="ML769568">
    <property type="protein sequence ID" value="KAE9393611.1"/>
    <property type="molecule type" value="Genomic_DNA"/>
</dbReference>